<comment type="caution">
    <text evidence="1">The sequence shown here is derived from an EMBL/GenBank/DDBJ whole genome shotgun (WGS) entry which is preliminary data.</text>
</comment>
<dbReference type="Proteomes" id="UP000297299">
    <property type="component" value="Unassembled WGS sequence"/>
</dbReference>
<sequence length="74" mass="8413">MRIIRKPHDDHLEIIEAGTTVVCSPLKGRHRAFVELLWTPCYFGADAGTGHSWHSRMFRIVLVENAAKGKRKIS</sequence>
<organism evidence="1 2">
    <name type="scientific">Botryotinia calthae</name>
    <dbReference type="NCBI Taxonomy" id="38488"/>
    <lineage>
        <taxon>Eukaryota</taxon>
        <taxon>Fungi</taxon>
        <taxon>Dikarya</taxon>
        <taxon>Ascomycota</taxon>
        <taxon>Pezizomycotina</taxon>
        <taxon>Leotiomycetes</taxon>
        <taxon>Helotiales</taxon>
        <taxon>Sclerotiniaceae</taxon>
        <taxon>Botryotinia</taxon>
    </lineage>
</organism>
<protein>
    <submittedName>
        <fullName evidence="1">Uncharacterized protein</fullName>
    </submittedName>
</protein>
<dbReference type="AlphaFoldDB" id="A0A4Y8D096"/>
<evidence type="ECO:0000313" key="2">
    <source>
        <dbReference type="Proteomes" id="UP000297299"/>
    </source>
</evidence>
<proteinExistence type="predicted"/>
<name>A0A4Y8D096_9HELO</name>
<reference evidence="1 2" key="1">
    <citation type="submission" date="2017-11" db="EMBL/GenBank/DDBJ databases">
        <title>Comparative genomics of Botrytis spp.</title>
        <authorList>
            <person name="Valero-Jimenez C.A."/>
            <person name="Tapia P."/>
            <person name="Veloso J."/>
            <person name="Silva-Moreno E."/>
            <person name="Staats M."/>
            <person name="Valdes J.H."/>
            <person name="Van Kan J.A.L."/>
        </authorList>
    </citation>
    <scope>NUCLEOTIDE SEQUENCE [LARGE SCALE GENOMIC DNA]</scope>
    <source>
        <strain evidence="1 2">MUCL2830</strain>
    </source>
</reference>
<gene>
    <name evidence="1" type="ORF">BOTCAL_0194g00110</name>
</gene>
<keyword evidence="2" id="KW-1185">Reference proteome</keyword>
<accession>A0A4Y8D096</accession>
<dbReference type="EMBL" id="PHWZ01000194">
    <property type="protein sequence ID" value="TEY59373.1"/>
    <property type="molecule type" value="Genomic_DNA"/>
</dbReference>
<evidence type="ECO:0000313" key="1">
    <source>
        <dbReference type="EMBL" id="TEY59373.1"/>
    </source>
</evidence>